<comment type="pathway">
    <text evidence="1">Lipid metabolism.</text>
</comment>
<dbReference type="Proteomes" id="UP000184368">
    <property type="component" value="Unassembled WGS sequence"/>
</dbReference>
<evidence type="ECO:0000313" key="6">
    <source>
        <dbReference type="Proteomes" id="UP000184368"/>
    </source>
</evidence>
<feature type="domain" description="Phospholipid/glycerol acyltransferase" evidence="4">
    <location>
        <begin position="30"/>
        <end position="142"/>
    </location>
</feature>
<dbReference type="GO" id="GO:0003841">
    <property type="term" value="F:1-acylglycerol-3-phosphate O-acyltransferase activity"/>
    <property type="evidence" value="ECO:0007669"/>
    <property type="project" value="TreeGrafter"/>
</dbReference>
<dbReference type="OrthoDB" id="9796839at2"/>
<evidence type="ECO:0000259" key="4">
    <source>
        <dbReference type="SMART" id="SM00563"/>
    </source>
</evidence>
<dbReference type="GO" id="GO:0006654">
    <property type="term" value="P:phosphatidic acid biosynthetic process"/>
    <property type="evidence" value="ECO:0007669"/>
    <property type="project" value="TreeGrafter"/>
</dbReference>
<dbReference type="RefSeq" id="WP_083596706.1">
    <property type="nucleotide sequence ID" value="NZ_FQUO01000023.1"/>
</dbReference>
<reference evidence="5 6" key="1">
    <citation type="submission" date="2016-11" db="EMBL/GenBank/DDBJ databases">
        <authorList>
            <person name="Jaros S."/>
            <person name="Januszkiewicz K."/>
            <person name="Wedrychowicz H."/>
        </authorList>
    </citation>
    <scope>NUCLEOTIDE SEQUENCE [LARGE SCALE GENOMIC DNA]</scope>
    <source>
        <strain evidence="5 6">DSM 26897</strain>
    </source>
</reference>
<evidence type="ECO:0000256" key="2">
    <source>
        <dbReference type="ARBA" id="ARBA00022679"/>
    </source>
</evidence>
<name>A0A1M5ICW8_9BACT</name>
<gene>
    <name evidence="5" type="ORF">SAMN05444008_12332</name>
</gene>
<protein>
    <submittedName>
        <fullName evidence="5">Acyltransferase</fullName>
    </submittedName>
</protein>
<dbReference type="PANTHER" id="PTHR10434:SF9">
    <property type="entry name" value="PHOSPHOLIPID_GLYCEROL ACYLTRANSFERASE DOMAIN-CONTAINING PROTEIN"/>
    <property type="match status" value="1"/>
</dbReference>
<keyword evidence="2 5" id="KW-0808">Transferase</keyword>
<dbReference type="SMART" id="SM00563">
    <property type="entry name" value="PlsC"/>
    <property type="match status" value="1"/>
</dbReference>
<evidence type="ECO:0000256" key="1">
    <source>
        <dbReference type="ARBA" id="ARBA00005189"/>
    </source>
</evidence>
<dbReference type="Pfam" id="PF01553">
    <property type="entry name" value="Acyltransferase"/>
    <property type="match status" value="1"/>
</dbReference>
<sequence length="188" mass="21590">MFLFRLFAWWFRLKGWRTAEAIPASVKQCVVIAAPHTSNWDFVYSLACAHILGVRLRYLAKQELFRFPLGGIMRATGGIPVTRSRNTKLVDTIIQLFQNSDELRLMIPAEGTRKKVDRWKTGFYHVALGTGVPVYLAYLDYNQKIAGFGKAVYLTGDKEKDAAVIRDFYKDKVGKYPELFNLEAIRFE</sequence>
<dbReference type="SUPFAM" id="SSF69593">
    <property type="entry name" value="Glycerol-3-phosphate (1)-acyltransferase"/>
    <property type="match status" value="1"/>
</dbReference>
<organism evidence="5 6">
    <name type="scientific">Cnuella takakiae</name>
    <dbReference type="NCBI Taxonomy" id="1302690"/>
    <lineage>
        <taxon>Bacteria</taxon>
        <taxon>Pseudomonadati</taxon>
        <taxon>Bacteroidota</taxon>
        <taxon>Chitinophagia</taxon>
        <taxon>Chitinophagales</taxon>
        <taxon>Chitinophagaceae</taxon>
        <taxon>Cnuella</taxon>
    </lineage>
</organism>
<dbReference type="AlphaFoldDB" id="A0A1M5ICW8"/>
<dbReference type="InterPro" id="IPR002123">
    <property type="entry name" value="Plipid/glycerol_acylTrfase"/>
</dbReference>
<dbReference type="STRING" id="1302690.BUE76_01970"/>
<evidence type="ECO:0000256" key="3">
    <source>
        <dbReference type="ARBA" id="ARBA00023315"/>
    </source>
</evidence>
<proteinExistence type="predicted"/>
<keyword evidence="3 5" id="KW-0012">Acyltransferase</keyword>
<keyword evidence="6" id="KW-1185">Reference proteome</keyword>
<accession>A0A1M5ICW8</accession>
<dbReference type="PANTHER" id="PTHR10434">
    <property type="entry name" value="1-ACYL-SN-GLYCEROL-3-PHOSPHATE ACYLTRANSFERASE"/>
    <property type="match status" value="1"/>
</dbReference>
<evidence type="ECO:0000313" key="5">
    <source>
        <dbReference type="EMBL" id="SHG26085.1"/>
    </source>
</evidence>
<dbReference type="EMBL" id="FQUO01000023">
    <property type="protein sequence ID" value="SHG26085.1"/>
    <property type="molecule type" value="Genomic_DNA"/>
</dbReference>